<sequence>MSLPQAQKDIGDRPAAMSVVDPVDKKAMAADVDRKLRFYGVVKALGESRMPTNEQIDRFLRYCVQHSPVDPDELSPDGRRLVQDTRDILETARLIVQQKNADELFQNFVWHTRAADLDEARNGDDSSSGSGSSGSGVDKAKAKDDGRQAVQHLRTLLSLVMTNAEVRKLLADFSVIGRDILARTAGKVAKTVRPDEEHLRQIDHTAPPDQWVSKDGRTVGPNETPVPEVTVPGTGASVAQHPLEEIGTGAMVTKENGQEQNGAETLDEVHQRAIGAIAKARMQTFPTIAEELDEAVNGDPVPEDREDAEAKKSGLMDKLREYKDNLTDRIPQEHKDRANDQFDHAKRVLTEEYFPEERRDQFIYRGKKVIVECQKHKDYQESIQWLLDFLEEYASHSKTVAGNGVDTHQKVMSDPGVKEATSELRTLLERFANGRSLGTIGEAMQTLYDDAQQDEELRNWFRSVDTYVRKVLMEPGFVLEPKCNDEANSLRDSGRRFYDDKYKGHFDNLFSTAGDWFRAMGDDPLNKRFGEDWARLTKDLLFDGEGSLKFKPQLWLDVRKVILPSVIDQVGYVPIPRIEYTDETLDLVIENLALSGRNLFPNVISMEAHNFVRFSPYNAITDEHHHEFILTFGQIQADMRDVAFYFKKKSGFPKLSDSGLADVLLGGEGLTVTAHIASADKDQSSVFKVKNVHVKVGTLKFSIRDSKHDVLYKTLRPLATGLVKRQLQKAIADAVVTGLEYIDGQLVGVRDRMAEAKAAEDKSRTQVLQEMFHRNKEQADSVKDKADEKGSHFRVVSRRDSALMPDKGHPAGWVNRAQEREATAQQGNDWRSNAFAVV</sequence>
<protein>
    <submittedName>
        <fullName evidence="4">Uncharacterized protein</fullName>
    </submittedName>
</protein>
<dbReference type="EMBL" id="AYKW01000034">
    <property type="protein sequence ID" value="PIL27767.1"/>
    <property type="molecule type" value="Genomic_DNA"/>
</dbReference>
<dbReference type="Gene3D" id="3.15.10.10">
    <property type="entry name" value="Bactericidal permeability-increasing protein, domain 1"/>
    <property type="match status" value="1"/>
</dbReference>
<evidence type="ECO:0000259" key="3">
    <source>
        <dbReference type="Pfam" id="PF19343"/>
    </source>
</evidence>
<comment type="caution">
    <text evidence="4">The sequence shown here is derived from an EMBL/GenBank/DDBJ whole genome shotgun (WGS) entry which is preliminary data.</text>
</comment>
<dbReference type="Pfam" id="PF14613">
    <property type="entry name" value="HAM1_C"/>
    <property type="match status" value="1"/>
</dbReference>
<name>A0A2G8S205_9APHY</name>
<dbReference type="InterPro" id="IPR027842">
    <property type="entry name" value="HAM1-like_C"/>
</dbReference>
<feature type="domain" description="HAM1-like N-terminal" evidence="3">
    <location>
        <begin position="15"/>
        <end position="682"/>
    </location>
</feature>
<feature type="region of interest" description="Disordered" evidence="1">
    <location>
        <begin position="119"/>
        <end position="146"/>
    </location>
</feature>
<keyword evidence="5" id="KW-1185">Reference proteome</keyword>
<reference evidence="4 5" key="1">
    <citation type="journal article" date="2015" name="Sci. Rep.">
        <title>Chromosome-level genome map provides insights into diverse defense mechanisms in the medicinal fungus Ganoderma sinense.</title>
        <authorList>
            <person name="Zhu Y."/>
            <person name="Xu J."/>
            <person name="Sun C."/>
            <person name="Zhou S."/>
            <person name="Xu H."/>
            <person name="Nelson D.R."/>
            <person name="Qian J."/>
            <person name="Song J."/>
            <person name="Luo H."/>
            <person name="Xiang L."/>
            <person name="Li Y."/>
            <person name="Xu Z."/>
            <person name="Ji A."/>
            <person name="Wang L."/>
            <person name="Lu S."/>
            <person name="Hayward A."/>
            <person name="Sun W."/>
            <person name="Li X."/>
            <person name="Schwartz D.C."/>
            <person name="Wang Y."/>
            <person name="Chen S."/>
        </authorList>
    </citation>
    <scope>NUCLEOTIDE SEQUENCE [LARGE SCALE GENOMIC DNA]</scope>
    <source>
        <strain evidence="4 5">ZZ0214-1</strain>
    </source>
</reference>
<proteinExistence type="predicted"/>
<dbReference type="GO" id="GO:0008289">
    <property type="term" value="F:lipid binding"/>
    <property type="evidence" value="ECO:0007669"/>
    <property type="project" value="InterPro"/>
</dbReference>
<dbReference type="Pfam" id="PF19343">
    <property type="entry name" value="HAM1_N"/>
    <property type="match status" value="1"/>
</dbReference>
<dbReference type="STRING" id="1077348.A0A2G8S205"/>
<feature type="domain" description="HAM1-like C-terminal" evidence="2">
    <location>
        <begin position="694"/>
        <end position="837"/>
    </location>
</feature>
<dbReference type="InterPro" id="IPR045967">
    <property type="entry name" value="HAM1-like_N"/>
</dbReference>
<gene>
    <name evidence="4" type="ORF">GSI_10920</name>
</gene>
<organism evidence="4 5">
    <name type="scientific">Ganoderma sinense ZZ0214-1</name>
    <dbReference type="NCBI Taxonomy" id="1077348"/>
    <lineage>
        <taxon>Eukaryota</taxon>
        <taxon>Fungi</taxon>
        <taxon>Dikarya</taxon>
        <taxon>Basidiomycota</taxon>
        <taxon>Agaricomycotina</taxon>
        <taxon>Agaricomycetes</taxon>
        <taxon>Polyporales</taxon>
        <taxon>Polyporaceae</taxon>
        <taxon>Ganoderma</taxon>
    </lineage>
</organism>
<evidence type="ECO:0000313" key="4">
    <source>
        <dbReference type="EMBL" id="PIL27767.1"/>
    </source>
</evidence>
<dbReference type="AlphaFoldDB" id="A0A2G8S205"/>
<dbReference type="OrthoDB" id="19394at2759"/>
<dbReference type="SUPFAM" id="SSF55394">
    <property type="entry name" value="Bactericidal permeability-increasing protein, BPI"/>
    <property type="match status" value="1"/>
</dbReference>
<dbReference type="Proteomes" id="UP000230002">
    <property type="component" value="Unassembled WGS sequence"/>
</dbReference>
<evidence type="ECO:0000313" key="5">
    <source>
        <dbReference type="Proteomes" id="UP000230002"/>
    </source>
</evidence>
<evidence type="ECO:0000256" key="1">
    <source>
        <dbReference type="SAM" id="MobiDB-lite"/>
    </source>
</evidence>
<dbReference type="InterPro" id="IPR017943">
    <property type="entry name" value="Bactericidal_perm-incr_a/b_dom"/>
</dbReference>
<evidence type="ECO:0000259" key="2">
    <source>
        <dbReference type="Pfam" id="PF14613"/>
    </source>
</evidence>
<accession>A0A2G8S205</accession>
<dbReference type="PANTHER" id="PTHR31138:SF1">
    <property type="entry name" value="PDZ DOMAIN-CONTAINING PROTEIN"/>
    <property type="match status" value="1"/>
</dbReference>
<dbReference type="PANTHER" id="PTHR31138">
    <property type="entry name" value="CHROMOSOME 19, WHOLE GENOME SHOTGUN SEQUENCE"/>
    <property type="match status" value="1"/>
</dbReference>